<evidence type="ECO:0000256" key="1">
    <source>
        <dbReference type="SAM" id="MobiDB-lite"/>
    </source>
</evidence>
<reference evidence="3 4" key="1">
    <citation type="submission" date="2018-12" db="EMBL/GenBank/DDBJ databases">
        <authorList>
            <person name="Li F."/>
        </authorList>
    </citation>
    <scope>NUCLEOTIDE SEQUENCE [LARGE SCALE GENOMIC DNA]</scope>
    <source>
        <strain evidence="3 4">EGI 6500705</strain>
    </source>
</reference>
<feature type="compositionally biased region" description="Basic and acidic residues" evidence="1">
    <location>
        <begin position="92"/>
        <end position="112"/>
    </location>
</feature>
<keyword evidence="2" id="KW-0812">Transmembrane</keyword>
<evidence type="ECO:0000313" key="4">
    <source>
        <dbReference type="Proteomes" id="UP000274909"/>
    </source>
</evidence>
<protein>
    <submittedName>
        <fullName evidence="3">Uncharacterized protein</fullName>
    </submittedName>
</protein>
<name>A0A3S0VUF9_9MICO</name>
<keyword evidence="2" id="KW-0472">Membrane</keyword>
<gene>
    <name evidence="3" type="ORF">ELQ94_10015</name>
</gene>
<dbReference type="EMBL" id="RZGZ01000002">
    <property type="protein sequence ID" value="RUR01780.1"/>
    <property type="molecule type" value="Genomic_DNA"/>
</dbReference>
<organism evidence="3 4">
    <name type="scientific">Labedella endophytica</name>
    <dbReference type="NCBI Taxonomy" id="1523160"/>
    <lineage>
        <taxon>Bacteria</taxon>
        <taxon>Bacillati</taxon>
        <taxon>Actinomycetota</taxon>
        <taxon>Actinomycetes</taxon>
        <taxon>Micrococcales</taxon>
        <taxon>Microbacteriaceae</taxon>
        <taxon>Labedella</taxon>
    </lineage>
</organism>
<dbReference type="Proteomes" id="UP000274909">
    <property type="component" value="Unassembled WGS sequence"/>
</dbReference>
<accession>A0A3S0VUF9</accession>
<dbReference type="OrthoDB" id="5119610at2"/>
<dbReference type="RefSeq" id="WP_127049656.1">
    <property type="nucleotide sequence ID" value="NZ_RZGZ01000002.1"/>
</dbReference>
<feature type="transmembrane region" description="Helical" evidence="2">
    <location>
        <begin position="146"/>
        <end position="165"/>
    </location>
</feature>
<evidence type="ECO:0000256" key="2">
    <source>
        <dbReference type="SAM" id="Phobius"/>
    </source>
</evidence>
<feature type="region of interest" description="Disordered" evidence="1">
    <location>
        <begin position="1"/>
        <end position="113"/>
    </location>
</feature>
<comment type="caution">
    <text evidence="3">The sequence shown here is derived from an EMBL/GenBank/DDBJ whole genome shotgun (WGS) entry which is preliminary data.</text>
</comment>
<feature type="compositionally biased region" description="Low complexity" evidence="1">
    <location>
        <begin position="63"/>
        <end position="74"/>
    </location>
</feature>
<keyword evidence="4" id="KW-1185">Reference proteome</keyword>
<feature type="transmembrane region" description="Helical" evidence="2">
    <location>
        <begin position="204"/>
        <end position="229"/>
    </location>
</feature>
<evidence type="ECO:0000313" key="3">
    <source>
        <dbReference type="EMBL" id="RUR01780.1"/>
    </source>
</evidence>
<proteinExistence type="predicted"/>
<sequence>MAESQGLDPRHDPIYQRGYDPAVHGGEAPADGAAPSRRSRARRSSDEDLFAPPQPDGTEGPRARTAGPRGATAPRDAESPRVSMPEWSPFGELERDGGADERDTSATHDAKAEPMVVVGGGSSGSDARPGPPPAAASSVAPWRNPYLIGLVAGGAVLALVGFQMFRSALETIYVDFAQSGMIFGGEQSSEEAPDPVAELVSMQIGWSLGPVLFVLGIAAILAVIVFVAVRWRPASTAEQDPPLGGAVGRESPASHP</sequence>
<dbReference type="AlphaFoldDB" id="A0A3S0VUF9"/>
<keyword evidence="2" id="KW-1133">Transmembrane helix</keyword>